<dbReference type="PROSITE" id="PS51257">
    <property type="entry name" value="PROKAR_LIPOPROTEIN"/>
    <property type="match status" value="1"/>
</dbReference>
<comment type="caution">
    <text evidence="4">The sequence shown here is derived from an EMBL/GenBank/DDBJ whole genome shotgun (WGS) entry which is preliminary data.</text>
</comment>
<dbReference type="Pfam" id="PF00496">
    <property type="entry name" value="SBP_bac_5"/>
    <property type="match status" value="1"/>
</dbReference>
<name>A0AA44USG7_PSEA5</name>
<accession>A0AA44USG7</accession>
<dbReference type="CDD" id="cd08504">
    <property type="entry name" value="PBP2_OppA"/>
    <property type="match status" value="1"/>
</dbReference>
<protein>
    <submittedName>
        <fullName evidence="4">Oligopeptide transport system substrate-binding protein</fullName>
    </submittedName>
</protein>
<feature type="signal peptide" evidence="2">
    <location>
        <begin position="1"/>
        <end position="22"/>
    </location>
</feature>
<dbReference type="PANTHER" id="PTHR30290:SF83">
    <property type="entry name" value="ABC TRANSPORTER SUBSTRATE-BINDING PROTEIN"/>
    <property type="match status" value="1"/>
</dbReference>
<dbReference type="Proteomes" id="UP000232453">
    <property type="component" value="Unassembled WGS sequence"/>
</dbReference>
<feature type="compositionally biased region" description="Low complexity" evidence="1">
    <location>
        <begin position="28"/>
        <end position="42"/>
    </location>
</feature>
<proteinExistence type="predicted"/>
<dbReference type="GO" id="GO:0042597">
    <property type="term" value="C:periplasmic space"/>
    <property type="evidence" value="ECO:0007669"/>
    <property type="project" value="UniProtKB-ARBA"/>
</dbReference>
<evidence type="ECO:0000313" key="5">
    <source>
        <dbReference type="Proteomes" id="UP000232453"/>
    </source>
</evidence>
<dbReference type="GO" id="GO:1904680">
    <property type="term" value="F:peptide transmembrane transporter activity"/>
    <property type="evidence" value="ECO:0007669"/>
    <property type="project" value="TreeGrafter"/>
</dbReference>
<feature type="chain" id="PRO_5041442470" evidence="2">
    <location>
        <begin position="23"/>
        <end position="568"/>
    </location>
</feature>
<dbReference type="Gene3D" id="3.10.105.10">
    <property type="entry name" value="Dipeptide-binding Protein, Domain 3"/>
    <property type="match status" value="1"/>
</dbReference>
<sequence length="568" mass="60935">MRGRRAAASAIALTAVVGLVLTGCSQQSNTGASGGAAQAGQGFPETPDPEQVPGKPGGVFRMGLTEPTAIDPYNVQESEGALVAKQLFTGLVQVRPNGDEYPGVADTWTSNDNCTQWTFNLKPGQKFSDGTPLTSADFKRGWERTTAKASASEVAYHLNQVQGYEQMQAGTATTLSGVNATNPNTLAVTLSEPNCEFELRTAHPALSPVPASAGAADNTTYNDLPLGNGPFRMDGPWQHDRGIKLVRNDNYTAGPKANLDAVEITITPADTGADAEYNGFRNGQFDWARMPTPVQSQARDEFDPQGKWISKKTAGINYLSVQVTKPPMNSVAARKAVSMAIDRAAITAGVFQGGQAPATAIVPPSFPQAYQEGVCDACTFNPDEAKRLAQEAGFQPGTELNFQFNTGGGHEEWTAAVRQQIEQNLGIKVNYSGVPFRDLLDNQQAPDATGIYRSAWGADYPTPANFLGPLLDTKSIGAASPTEPALGNNRGRYSNPEFDQLLARAAATKDEAQRDDLYKQAEQIAIGRDLAIIPMFQRQQYRLAATDRFGNIGMDFFENPTLDTITLK</sequence>
<gene>
    <name evidence="4" type="ORF">ATL51_4269</name>
</gene>
<keyword evidence="2" id="KW-0732">Signal</keyword>
<feature type="region of interest" description="Disordered" evidence="1">
    <location>
        <begin position="28"/>
        <end position="57"/>
    </location>
</feature>
<evidence type="ECO:0000256" key="2">
    <source>
        <dbReference type="SAM" id="SignalP"/>
    </source>
</evidence>
<dbReference type="GO" id="GO:0043190">
    <property type="term" value="C:ATP-binding cassette (ABC) transporter complex"/>
    <property type="evidence" value="ECO:0007669"/>
    <property type="project" value="InterPro"/>
</dbReference>
<dbReference type="InterPro" id="IPR030678">
    <property type="entry name" value="Peptide/Ni-bd"/>
</dbReference>
<organism evidence="4 5">
    <name type="scientific">Pseudonocardia alni</name>
    <name type="common">Amycolata alni</name>
    <dbReference type="NCBI Taxonomy" id="33907"/>
    <lineage>
        <taxon>Bacteria</taxon>
        <taxon>Bacillati</taxon>
        <taxon>Actinomycetota</taxon>
        <taxon>Actinomycetes</taxon>
        <taxon>Pseudonocardiales</taxon>
        <taxon>Pseudonocardiaceae</taxon>
        <taxon>Pseudonocardia</taxon>
    </lineage>
</organism>
<dbReference type="AlphaFoldDB" id="A0AA44USG7"/>
<dbReference type="SUPFAM" id="SSF53850">
    <property type="entry name" value="Periplasmic binding protein-like II"/>
    <property type="match status" value="1"/>
</dbReference>
<dbReference type="EMBL" id="PHUJ01000003">
    <property type="protein sequence ID" value="PKB32536.1"/>
    <property type="molecule type" value="Genomic_DNA"/>
</dbReference>
<dbReference type="GO" id="GO:0015833">
    <property type="term" value="P:peptide transport"/>
    <property type="evidence" value="ECO:0007669"/>
    <property type="project" value="TreeGrafter"/>
</dbReference>
<reference evidence="4 5" key="1">
    <citation type="submission" date="2017-11" db="EMBL/GenBank/DDBJ databases">
        <title>Sequencing the genomes of 1000 actinobacteria strains.</title>
        <authorList>
            <person name="Klenk H.-P."/>
        </authorList>
    </citation>
    <scope>NUCLEOTIDE SEQUENCE [LARGE SCALE GENOMIC DNA]</scope>
    <source>
        <strain evidence="4 5">DSM 44104</strain>
    </source>
</reference>
<evidence type="ECO:0000259" key="3">
    <source>
        <dbReference type="Pfam" id="PF00496"/>
    </source>
</evidence>
<dbReference type="PIRSF" id="PIRSF002741">
    <property type="entry name" value="MppA"/>
    <property type="match status" value="1"/>
</dbReference>
<feature type="domain" description="Solute-binding protein family 5" evidence="3">
    <location>
        <begin position="101"/>
        <end position="474"/>
    </location>
</feature>
<dbReference type="PANTHER" id="PTHR30290">
    <property type="entry name" value="PERIPLASMIC BINDING COMPONENT OF ABC TRANSPORTER"/>
    <property type="match status" value="1"/>
</dbReference>
<dbReference type="Gene3D" id="3.40.190.10">
    <property type="entry name" value="Periplasmic binding protein-like II"/>
    <property type="match status" value="1"/>
</dbReference>
<dbReference type="Gene3D" id="3.90.76.10">
    <property type="entry name" value="Dipeptide-binding Protein, Domain 1"/>
    <property type="match status" value="1"/>
</dbReference>
<evidence type="ECO:0000256" key="1">
    <source>
        <dbReference type="SAM" id="MobiDB-lite"/>
    </source>
</evidence>
<evidence type="ECO:0000313" key="4">
    <source>
        <dbReference type="EMBL" id="PKB32536.1"/>
    </source>
</evidence>
<dbReference type="RefSeq" id="WP_167410030.1">
    <property type="nucleotide sequence ID" value="NZ_PHUJ01000003.1"/>
</dbReference>
<dbReference type="InterPro" id="IPR039424">
    <property type="entry name" value="SBP_5"/>
</dbReference>
<dbReference type="InterPro" id="IPR000914">
    <property type="entry name" value="SBP_5_dom"/>
</dbReference>